<dbReference type="EMBL" id="RJVU01053773">
    <property type="protein sequence ID" value="ROL23514.1"/>
    <property type="molecule type" value="Genomic_DNA"/>
</dbReference>
<evidence type="ECO:0000256" key="7">
    <source>
        <dbReference type="SAM" id="Phobius"/>
    </source>
</evidence>
<dbReference type="PROSITE" id="PS00421">
    <property type="entry name" value="TM4_1"/>
    <property type="match status" value="1"/>
</dbReference>
<dbReference type="GO" id="GO:0005886">
    <property type="term" value="C:plasma membrane"/>
    <property type="evidence" value="ECO:0007669"/>
    <property type="project" value="TreeGrafter"/>
</dbReference>
<keyword evidence="4 7" id="KW-1133">Transmembrane helix</keyword>
<sequence>MDSELSVCTDCLRGNRYEIEPQVMQTQAAPANEYSMAPSPASDPFASCRPVGSVFGSTRDPQTCGSTRFPHPAGSPLVSRHATLPPICRPFAALRPFTPTVAAGSSFPSASPLSSITSVLPQASGTLAPPPMLVTVTSTWSPVPATPLSTISLLSVPLDPMVVTQKSTALPATSCILPLSTLLWAPGSSGTPAPRVTIPSHHPATIPSLQHLLGPSPKPPPSLPLFIFCYGMRPRLAGGGRDLMGSLVLAVGLWLRLDPNTVSLLGEDGPETFFIGVYILIAAGGLVMLVGFFGCCGAVRESQCLLGLFFACLLVIFGAEVAAGVFGFLNKDKIIEEIKHFYDEAAGNNDNNTTVQSYHIIVLANKGSLPSASRTRPIPAPLRIWSPAKPPKDRMPEPTTDKEPEAAAMSVPEPTPEPIITPEPEPDGKSDQVCEPATSSISVGVLVEYEGMDWSLTHTPAAENELCLASVLCKEVEDVIPKSLQPGTETCHVAIEEFFNSKLFIVGYVGIGIAGVMVNSHMSINVVNLVNFYFHLCLQPVYMYSIYIRGVKFNVFI</sequence>
<dbReference type="PANTHER" id="PTHR19282">
    <property type="entry name" value="TETRASPANIN"/>
    <property type="match status" value="1"/>
</dbReference>
<evidence type="ECO:0000313" key="8">
    <source>
        <dbReference type="EMBL" id="ROL23514.1"/>
    </source>
</evidence>
<keyword evidence="5 7" id="KW-0472">Membrane</keyword>
<evidence type="ECO:0000256" key="4">
    <source>
        <dbReference type="ARBA" id="ARBA00022989"/>
    </source>
</evidence>
<organism evidence="8 9">
    <name type="scientific">Anabarilius grahami</name>
    <name type="common">Kanglang fish</name>
    <name type="synonym">Barilius grahami</name>
    <dbReference type="NCBI Taxonomy" id="495550"/>
    <lineage>
        <taxon>Eukaryota</taxon>
        <taxon>Metazoa</taxon>
        <taxon>Chordata</taxon>
        <taxon>Craniata</taxon>
        <taxon>Vertebrata</taxon>
        <taxon>Euteleostomi</taxon>
        <taxon>Actinopterygii</taxon>
        <taxon>Neopterygii</taxon>
        <taxon>Teleostei</taxon>
        <taxon>Ostariophysi</taxon>
        <taxon>Cypriniformes</taxon>
        <taxon>Xenocyprididae</taxon>
        <taxon>Xenocypridinae</taxon>
        <taxon>Xenocypridinae incertae sedis</taxon>
        <taxon>Anabarilius</taxon>
    </lineage>
</organism>
<dbReference type="PRINTS" id="PR00259">
    <property type="entry name" value="TMFOUR"/>
</dbReference>
<dbReference type="InterPro" id="IPR018499">
    <property type="entry name" value="Tetraspanin/Peripherin"/>
</dbReference>
<comment type="subcellular location">
    <subcellularLocation>
        <location evidence="1">Membrane</location>
        <topology evidence="1">Multi-pass membrane protein</topology>
    </subcellularLocation>
</comment>
<dbReference type="PANTHER" id="PTHR19282:SF155">
    <property type="entry name" value="TETRASPANIN-2"/>
    <property type="match status" value="1"/>
</dbReference>
<proteinExistence type="inferred from homology"/>
<name>A0A3N0Y2N1_ANAGA</name>
<dbReference type="Proteomes" id="UP000281406">
    <property type="component" value="Unassembled WGS sequence"/>
</dbReference>
<accession>A0A3N0Y2N1</accession>
<comment type="caution">
    <text evidence="8">The sequence shown here is derived from an EMBL/GenBank/DDBJ whole genome shotgun (WGS) entry which is preliminary data.</text>
</comment>
<reference evidence="8 9" key="1">
    <citation type="submission" date="2018-10" db="EMBL/GenBank/DDBJ databases">
        <title>Genome assembly for a Yunnan-Guizhou Plateau 3E fish, Anabarilius grahami (Regan), and its evolutionary and genetic applications.</title>
        <authorList>
            <person name="Jiang W."/>
        </authorList>
    </citation>
    <scope>NUCLEOTIDE SEQUENCE [LARGE SCALE GENOMIC DNA]</scope>
    <source>
        <strain evidence="8">AG-KIZ</strain>
        <tissue evidence="8">Muscle</tissue>
    </source>
</reference>
<dbReference type="OrthoDB" id="5870230at2759"/>
<evidence type="ECO:0000256" key="1">
    <source>
        <dbReference type="ARBA" id="ARBA00004141"/>
    </source>
</evidence>
<gene>
    <name evidence="8" type="ORF">DPX16_18782</name>
</gene>
<comment type="similarity">
    <text evidence="2">Belongs to the tetraspanin (TM4SF) family.</text>
</comment>
<evidence type="ECO:0000256" key="6">
    <source>
        <dbReference type="SAM" id="MobiDB-lite"/>
    </source>
</evidence>
<protein>
    <submittedName>
        <fullName evidence="8">CD81 protein</fullName>
    </submittedName>
</protein>
<keyword evidence="3 7" id="KW-0812">Transmembrane</keyword>
<evidence type="ECO:0000313" key="9">
    <source>
        <dbReference type="Proteomes" id="UP000281406"/>
    </source>
</evidence>
<dbReference type="AlphaFoldDB" id="A0A3N0Y2N1"/>
<feature type="transmembrane region" description="Helical" evidence="7">
    <location>
        <begin position="275"/>
        <end position="299"/>
    </location>
</feature>
<dbReference type="Pfam" id="PF00335">
    <property type="entry name" value="Tetraspanin"/>
    <property type="match status" value="1"/>
</dbReference>
<feature type="region of interest" description="Disordered" evidence="6">
    <location>
        <begin position="382"/>
        <end position="435"/>
    </location>
</feature>
<evidence type="ECO:0000256" key="3">
    <source>
        <dbReference type="ARBA" id="ARBA00022692"/>
    </source>
</evidence>
<evidence type="ECO:0000256" key="2">
    <source>
        <dbReference type="ARBA" id="ARBA00006840"/>
    </source>
</evidence>
<feature type="transmembrane region" description="Helical" evidence="7">
    <location>
        <begin position="306"/>
        <end position="329"/>
    </location>
</feature>
<keyword evidence="9" id="KW-1185">Reference proteome</keyword>
<evidence type="ECO:0000256" key="5">
    <source>
        <dbReference type="ARBA" id="ARBA00023136"/>
    </source>
</evidence>
<dbReference type="InterPro" id="IPR018503">
    <property type="entry name" value="Tetraspanin_CS"/>
</dbReference>
<feature type="compositionally biased region" description="Basic and acidic residues" evidence="6">
    <location>
        <begin position="390"/>
        <end position="405"/>
    </location>
</feature>
<feature type="compositionally biased region" description="Pro residues" evidence="6">
    <location>
        <begin position="413"/>
        <end position="423"/>
    </location>
</feature>